<feature type="region of interest" description="Disordered" evidence="1">
    <location>
        <begin position="36"/>
        <end position="190"/>
    </location>
</feature>
<sequence length="305" mass="33850">MDVNNEDIEKVEPGELLEDIWFFGNLLQRKSRMLRSLSDPCTSSFSSSSKVYGGQEEASPEKSYEETYESIKKLSAGDEPPRRSLIRAPSDPSSSARKDQKPAKKGGDSLRGKSSNRRRAPANALNRAPSLPTSLQETDEEENEFSMGKLIRQASMNYSDTLPPRKHAAKALTPSSSVSRYRSTRKKSEVEGIKFDLESEELLRGFNDLRLDSGGKDSSPNPISIAPGLQERKRVDEEEDEVVKHSRAMRPYLSEAWAAAPKQSSAPPFPKWGGGGGKAKRSNEDVKAQIKFWARAVASNVRQEC</sequence>
<feature type="compositionally biased region" description="Low complexity" evidence="1">
    <location>
        <begin position="36"/>
        <end position="49"/>
    </location>
</feature>
<evidence type="ECO:0000256" key="1">
    <source>
        <dbReference type="SAM" id="MobiDB-lite"/>
    </source>
</evidence>
<accession>A0A022QEG9</accession>
<feature type="compositionally biased region" description="Basic and acidic residues" evidence="1">
    <location>
        <begin position="59"/>
        <end position="82"/>
    </location>
</feature>
<gene>
    <name evidence="2" type="ORF">MIMGU_mgv1a010685mg</name>
</gene>
<dbReference type="PhylomeDB" id="A0A022QEG9"/>
<feature type="region of interest" description="Disordered" evidence="1">
    <location>
        <begin position="258"/>
        <end position="283"/>
    </location>
</feature>
<protein>
    <submittedName>
        <fullName evidence="2">Uncharacterized protein</fullName>
    </submittedName>
</protein>
<dbReference type="EMBL" id="KI631699">
    <property type="protein sequence ID" value="EYU26356.1"/>
    <property type="molecule type" value="Genomic_DNA"/>
</dbReference>
<feature type="region of interest" description="Disordered" evidence="1">
    <location>
        <begin position="211"/>
        <end position="242"/>
    </location>
</feature>
<evidence type="ECO:0000313" key="3">
    <source>
        <dbReference type="Proteomes" id="UP000030748"/>
    </source>
</evidence>
<feature type="compositionally biased region" description="Basic and acidic residues" evidence="1">
    <location>
        <begin position="96"/>
        <end position="111"/>
    </location>
</feature>
<organism evidence="2 3">
    <name type="scientific">Erythranthe guttata</name>
    <name type="common">Yellow monkey flower</name>
    <name type="synonym">Mimulus guttatus</name>
    <dbReference type="NCBI Taxonomy" id="4155"/>
    <lineage>
        <taxon>Eukaryota</taxon>
        <taxon>Viridiplantae</taxon>
        <taxon>Streptophyta</taxon>
        <taxon>Embryophyta</taxon>
        <taxon>Tracheophyta</taxon>
        <taxon>Spermatophyta</taxon>
        <taxon>Magnoliopsida</taxon>
        <taxon>eudicotyledons</taxon>
        <taxon>Gunneridae</taxon>
        <taxon>Pentapetalae</taxon>
        <taxon>asterids</taxon>
        <taxon>lamiids</taxon>
        <taxon>Lamiales</taxon>
        <taxon>Phrymaceae</taxon>
        <taxon>Erythranthe</taxon>
    </lineage>
</organism>
<dbReference type="Proteomes" id="UP000030748">
    <property type="component" value="Unassembled WGS sequence"/>
</dbReference>
<dbReference type="OMA" id="WARTVAI"/>
<dbReference type="PANTHER" id="PTHR33785">
    <property type="entry name" value="OS06G0550800 PROTEIN"/>
    <property type="match status" value="1"/>
</dbReference>
<dbReference type="AlphaFoldDB" id="A0A022QEG9"/>
<evidence type="ECO:0000313" key="2">
    <source>
        <dbReference type="EMBL" id="EYU26356.1"/>
    </source>
</evidence>
<feature type="compositionally biased region" description="Low complexity" evidence="1">
    <location>
        <begin position="121"/>
        <end position="132"/>
    </location>
</feature>
<proteinExistence type="predicted"/>
<keyword evidence="3" id="KW-1185">Reference proteome</keyword>
<dbReference type="PANTHER" id="PTHR33785:SF5">
    <property type="entry name" value="SERINE_ARGININE REPETITIVE MATRIX PROTEIN"/>
    <property type="match status" value="1"/>
</dbReference>
<dbReference type="eggNOG" id="ENOG502RYCX">
    <property type="taxonomic scope" value="Eukaryota"/>
</dbReference>
<dbReference type="STRING" id="4155.A0A022QEG9"/>
<dbReference type="OrthoDB" id="1875420at2759"/>
<reference evidence="2 3" key="1">
    <citation type="journal article" date="2013" name="Proc. Natl. Acad. Sci. U.S.A.">
        <title>Fine-scale variation in meiotic recombination in Mimulus inferred from population shotgun sequencing.</title>
        <authorList>
            <person name="Hellsten U."/>
            <person name="Wright K.M."/>
            <person name="Jenkins J."/>
            <person name="Shu S."/>
            <person name="Yuan Y."/>
            <person name="Wessler S.R."/>
            <person name="Schmutz J."/>
            <person name="Willis J.H."/>
            <person name="Rokhsar D.S."/>
        </authorList>
    </citation>
    <scope>NUCLEOTIDE SEQUENCE [LARGE SCALE GENOMIC DNA]</scope>
    <source>
        <strain evidence="3">cv. DUN x IM62</strain>
    </source>
</reference>
<name>A0A022QEG9_ERYGU</name>
<dbReference type="KEGG" id="egt:105970454"/>